<keyword evidence="3" id="KW-0963">Cytoplasm</keyword>
<keyword evidence="6" id="KW-1185">Reference proteome</keyword>
<dbReference type="GO" id="GO:0007165">
    <property type="term" value="P:signal transduction"/>
    <property type="evidence" value="ECO:0007669"/>
    <property type="project" value="InterPro"/>
</dbReference>
<dbReference type="Gene3D" id="2.30.30.40">
    <property type="entry name" value="SH3 Domains"/>
    <property type="match status" value="1"/>
</dbReference>
<dbReference type="PANTHER" id="PTHR22617:SF45">
    <property type="entry name" value="CHEMOTAXIS PROTEIN CHEW"/>
    <property type="match status" value="1"/>
</dbReference>
<reference evidence="5" key="1">
    <citation type="journal article" date="2014" name="Int. J. Syst. Evol. Microbiol.">
        <title>Complete genome sequence of Corynebacterium casei LMG S-19264T (=DSM 44701T), isolated from a smear-ripened cheese.</title>
        <authorList>
            <consortium name="US DOE Joint Genome Institute (JGI-PGF)"/>
            <person name="Walter F."/>
            <person name="Albersmeier A."/>
            <person name="Kalinowski J."/>
            <person name="Ruckert C."/>
        </authorList>
    </citation>
    <scope>NUCLEOTIDE SEQUENCE</scope>
    <source>
        <strain evidence="5">VKM B-2935</strain>
    </source>
</reference>
<accession>A0A9W6NFQ8</accession>
<feature type="domain" description="CheW-like" evidence="4">
    <location>
        <begin position="77"/>
        <end position="224"/>
    </location>
</feature>
<name>A0A9W6NFQ8_9PSED</name>
<dbReference type="EMBL" id="BSFN01000005">
    <property type="protein sequence ID" value="GLK89065.1"/>
    <property type="molecule type" value="Genomic_DNA"/>
</dbReference>
<gene>
    <name evidence="5" type="ORF">GCM10017655_21270</name>
</gene>
<sequence length="227" mass="24489">MTEVSLSLHGGELTVDDCWNRIGVRGDKSCPKLIEHVHCRNCEVYAAAATRLLDRYSLSQEHVALYDQDKDTEAQVTRSMIVFRLGDEWLALATRTLVEVSPLAPIHSLPHQRSRALLGVANVRGALVPCVSLTELLGLDAAAGKPSGRIVPRLLILAAQGGNVVAPVDEVLGIQAFPEQALDAASASQAGSAASGKFTRGVLQWQQRSVRLLDEDLLLHAVMRSLT</sequence>
<dbReference type="Proteomes" id="UP001143328">
    <property type="component" value="Unassembled WGS sequence"/>
</dbReference>
<organism evidence="5 6">
    <name type="scientific">Pseudomonas turukhanskensis</name>
    <dbReference type="NCBI Taxonomy" id="1806536"/>
    <lineage>
        <taxon>Bacteria</taxon>
        <taxon>Pseudomonadati</taxon>
        <taxon>Pseudomonadota</taxon>
        <taxon>Gammaproteobacteria</taxon>
        <taxon>Pseudomonadales</taxon>
        <taxon>Pseudomonadaceae</taxon>
        <taxon>Pseudomonas</taxon>
    </lineage>
</organism>
<dbReference type="RefSeq" id="WP_271195278.1">
    <property type="nucleotide sequence ID" value="NZ_BSFN01000005.1"/>
</dbReference>
<dbReference type="InterPro" id="IPR039315">
    <property type="entry name" value="CheW"/>
</dbReference>
<dbReference type="AlphaFoldDB" id="A0A9W6NFQ8"/>
<proteinExistence type="predicted"/>
<evidence type="ECO:0000313" key="6">
    <source>
        <dbReference type="Proteomes" id="UP001143328"/>
    </source>
</evidence>
<dbReference type="Pfam" id="PF01584">
    <property type="entry name" value="CheW"/>
    <property type="match status" value="1"/>
</dbReference>
<dbReference type="GO" id="GO:0005829">
    <property type="term" value="C:cytosol"/>
    <property type="evidence" value="ECO:0007669"/>
    <property type="project" value="TreeGrafter"/>
</dbReference>
<evidence type="ECO:0000256" key="2">
    <source>
        <dbReference type="ARBA" id="ARBA00021483"/>
    </source>
</evidence>
<comment type="caution">
    <text evidence="5">The sequence shown here is derived from an EMBL/GenBank/DDBJ whole genome shotgun (WGS) entry which is preliminary data.</text>
</comment>
<evidence type="ECO:0000259" key="4">
    <source>
        <dbReference type="PROSITE" id="PS50851"/>
    </source>
</evidence>
<evidence type="ECO:0000313" key="5">
    <source>
        <dbReference type="EMBL" id="GLK89065.1"/>
    </source>
</evidence>
<dbReference type="PROSITE" id="PS50851">
    <property type="entry name" value="CHEW"/>
    <property type="match status" value="1"/>
</dbReference>
<dbReference type="Gene3D" id="2.40.50.180">
    <property type="entry name" value="CheA-289, Domain 4"/>
    <property type="match status" value="1"/>
</dbReference>
<dbReference type="InterPro" id="IPR002545">
    <property type="entry name" value="CheW-lke_dom"/>
</dbReference>
<dbReference type="SUPFAM" id="SSF50341">
    <property type="entry name" value="CheW-like"/>
    <property type="match status" value="1"/>
</dbReference>
<evidence type="ECO:0000256" key="3">
    <source>
        <dbReference type="ARBA" id="ARBA00022490"/>
    </source>
</evidence>
<reference evidence="5" key="2">
    <citation type="submission" date="2023-01" db="EMBL/GenBank/DDBJ databases">
        <authorList>
            <person name="Sun Q."/>
            <person name="Evtushenko L."/>
        </authorList>
    </citation>
    <scope>NUCLEOTIDE SEQUENCE</scope>
    <source>
        <strain evidence="5">VKM B-2935</strain>
    </source>
</reference>
<evidence type="ECO:0000256" key="1">
    <source>
        <dbReference type="ARBA" id="ARBA00004496"/>
    </source>
</evidence>
<dbReference type="SMART" id="SM00260">
    <property type="entry name" value="CheW"/>
    <property type="match status" value="1"/>
</dbReference>
<dbReference type="InterPro" id="IPR036061">
    <property type="entry name" value="CheW-like_dom_sf"/>
</dbReference>
<dbReference type="PANTHER" id="PTHR22617">
    <property type="entry name" value="CHEMOTAXIS SENSOR HISTIDINE KINASE-RELATED"/>
    <property type="match status" value="1"/>
</dbReference>
<dbReference type="GO" id="GO:0006935">
    <property type="term" value="P:chemotaxis"/>
    <property type="evidence" value="ECO:0007669"/>
    <property type="project" value="InterPro"/>
</dbReference>
<protein>
    <recommendedName>
        <fullName evidence="2">Chemotaxis protein CheW</fullName>
    </recommendedName>
</protein>
<comment type="subcellular location">
    <subcellularLocation>
        <location evidence="1">Cytoplasm</location>
    </subcellularLocation>
</comment>